<proteinExistence type="predicted"/>
<geneLocation type="plasmid" evidence="1 2">
    <name>pSTA7437.01</name>
</geneLocation>
<dbReference type="KEGG" id="scs:Sta7437_4575"/>
<evidence type="ECO:0000313" key="1">
    <source>
        <dbReference type="EMBL" id="AFZ38034.1"/>
    </source>
</evidence>
<sequence>MVNSQSVRLPLAAGFAQSLFMLKKMVDLIKPEKTQIEEDTGAEVAFAPRDVRIVSDEELSFEEERDRLRLERQVERAFYQAGIALKELRDRRLYRSTHETFEKYCQDRFGMQRRHPYRLIDAAAVVDNILQMCPIRTQNGSDTSDANKTLEIIPTSEWQIRSLTKLEPRQQREIWARAIELAGNKVPSGKIVSELVSEIKPKKDKVSKKLTVGQKVIVSRTHPLFPERSGRIKQIPNKKDAIVELSNGKTESISQEYLEMELDSSIKELPPEGLAYTPGLGIEYNVRLSQETWEKLNKYAQLVGTATLDGAIQRLLDEVYESSDVR</sequence>
<gene>
    <name evidence="1" type="ordered locus">Sta7437_4575</name>
</gene>
<organism evidence="1 2">
    <name type="scientific">Stanieria cyanosphaera (strain ATCC 29371 / PCC 7437)</name>
    <dbReference type="NCBI Taxonomy" id="111780"/>
    <lineage>
        <taxon>Bacteria</taxon>
        <taxon>Bacillati</taxon>
        <taxon>Cyanobacteriota</taxon>
        <taxon>Cyanophyceae</taxon>
        <taxon>Pleurocapsales</taxon>
        <taxon>Dermocarpellaceae</taxon>
        <taxon>Stanieria</taxon>
    </lineage>
</organism>
<accession>K9Y139</accession>
<name>K9Y139_STAC7</name>
<dbReference type="HOGENOM" id="CLU_065985_0_0_3"/>
<keyword evidence="1" id="KW-0614">Plasmid</keyword>
<keyword evidence="2" id="KW-1185">Reference proteome</keyword>
<evidence type="ECO:0000313" key="2">
    <source>
        <dbReference type="Proteomes" id="UP000010473"/>
    </source>
</evidence>
<dbReference type="PATRIC" id="fig|111780.3.peg.4730"/>
<dbReference type="AlphaFoldDB" id="K9Y139"/>
<dbReference type="EMBL" id="CP003654">
    <property type="protein sequence ID" value="AFZ38034.1"/>
    <property type="molecule type" value="Genomic_DNA"/>
</dbReference>
<dbReference type="Proteomes" id="UP000010473">
    <property type="component" value="Plasmid pSTA7437.01"/>
</dbReference>
<protein>
    <submittedName>
        <fullName evidence="1">Uncharacterized protein</fullName>
    </submittedName>
</protein>
<reference evidence="2" key="1">
    <citation type="journal article" date="2013" name="Proc. Natl. Acad. Sci. U.S.A.">
        <title>Improving the coverage of the cyanobacterial phylum using diversity-driven genome sequencing.</title>
        <authorList>
            <person name="Shih P.M."/>
            <person name="Wu D."/>
            <person name="Latifi A."/>
            <person name="Axen S.D."/>
            <person name="Fewer D.P."/>
            <person name="Talla E."/>
            <person name="Calteau A."/>
            <person name="Cai F."/>
            <person name="Tandeau de Marsac N."/>
            <person name="Rippka R."/>
            <person name="Herdman M."/>
            <person name="Sivonen K."/>
            <person name="Coursin T."/>
            <person name="Laurent T."/>
            <person name="Goodwin L."/>
            <person name="Nolan M."/>
            <person name="Davenport K.W."/>
            <person name="Han C.S."/>
            <person name="Rubin E.M."/>
            <person name="Eisen J.A."/>
            <person name="Woyke T."/>
            <person name="Gugger M."/>
            <person name="Kerfeld C.A."/>
        </authorList>
    </citation>
    <scope>NUCLEOTIDE SEQUENCE [LARGE SCALE GENOMIC DNA]</scope>
    <source>
        <strain evidence="2">ATCC 29371 / PCC 7437</strain>
        <plasmid evidence="2">Plasmid pSTA7437.01</plasmid>
    </source>
</reference>